<feature type="chain" id="PRO_5027731091" evidence="7">
    <location>
        <begin position="22"/>
        <end position="430"/>
    </location>
</feature>
<dbReference type="PANTHER" id="PTHR12916">
    <property type="entry name" value="CYTOCHROME C OXIDASE POLYPEPTIDE VIC-2"/>
    <property type="match status" value="1"/>
</dbReference>
<evidence type="ECO:0000256" key="4">
    <source>
        <dbReference type="ARBA" id="ARBA00023157"/>
    </source>
</evidence>
<accession>A0A6P4Y8R2</accession>
<dbReference type="AlphaFoldDB" id="A0A6P4Y8R2"/>
<dbReference type="PROSITE" id="PS50026">
    <property type="entry name" value="EGF_3"/>
    <property type="match status" value="2"/>
</dbReference>
<keyword evidence="10" id="KW-1185">Reference proteome</keyword>
<dbReference type="PROSITE" id="PS01186">
    <property type="entry name" value="EGF_2"/>
    <property type="match status" value="2"/>
</dbReference>
<evidence type="ECO:0000313" key="11">
    <source>
        <dbReference type="RefSeq" id="XP_019615182.1"/>
    </source>
</evidence>
<keyword evidence="1 6" id="KW-0245">EGF-like domain</keyword>
<organism evidence="10 11">
    <name type="scientific">Branchiostoma belcheri</name>
    <name type="common">Amphioxus</name>
    <dbReference type="NCBI Taxonomy" id="7741"/>
    <lineage>
        <taxon>Eukaryota</taxon>
        <taxon>Metazoa</taxon>
        <taxon>Chordata</taxon>
        <taxon>Cephalochordata</taxon>
        <taxon>Leptocardii</taxon>
        <taxon>Amphioxiformes</taxon>
        <taxon>Branchiostomatidae</taxon>
        <taxon>Branchiostoma</taxon>
    </lineage>
</organism>
<dbReference type="GO" id="GO:0005112">
    <property type="term" value="F:Notch binding"/>
    <property type="evidence" value="ECO:0007669"/>
    <property type="project" value="TreeGrafter"/>
</dbReference>
<dbReference type="GO" id="GO:0005509">
    <property type="term" value="F:calcium ion binding"/>
    <property type="evidence" value="ECO:0007669"/>
    <property type="project" value="InterPro"/>
</dbReference>
<keyword evidence="2 7" id="KW-0732">Signal</keyword>
<dbReference type="KEGG" id="bbel:109462976"/>
<proteinExistence type="predicted"/>
<sequence>MGLPKIGLLYLACCLAGYVEGQVPDNVDPCVSYREFDGTHRSSTYQSAPGDTLLCDNAILTGWYRFNAREGGMMSENCVPPYHCGTQVPIWMSGTHPTTEEIVDREVCMNYGVPGDCCSAKMLIKVKKCTNIGGPYYVYFLHPTTGCSMAYCMDTRNAAGPDQTSSRHVEKYGSLCYQLSSSQKDHHNSGQDCAAMGGGLALIKNTDTQSAVAGHIIRNNNEVSHWIGVKAPVSPFLYDDWEAVQDPQLWAPNQPPTFCVFMDSSANYKFTVGRCSEQHPFVCQSDIAGCQQDVCLNGGTCTSCFGETYKMCNCLPGYTGDRCETNIDECASSPCLNGGTCSDGDNSYTCQCVTGYDGNNCEHDIDLCDPNPCPFDWICFENVGGGLHCDIPGTRHEMDQTAFVCSASSCPVGLKCHSVTGGPGIYSCVP</sequence>
<evidence type="ECO:0000256" key="2">
    <source>
        <dbReference type="ARBA" id="ARBA00022729"/>
    </source>
</evidence>
<evidence type="ECO:0000256" key="1">
    <source>
        <dbReference type="ARBA" id="ARBA00022536"/>
    </source>
</evidence>
<feature type="disulfide bond" evidence="6">
    <location>
        <begin position="314"/>
        <end position="323"/>
    </location>
</feature>
<evidence type="ECO:0000256" key="5">
    <source>
        <dbReference type="ARBA" id="ARBA00023180"/>
    </source>
</evidence>
<dbReference type="InterPro" id="IPR016187">
    <property type="entry name" value="CTDL_fold"/>
</dbReference>
<evidence type="ECO:0000259" key="9">
    <source>
        <dbReference type="PROSITE" id="PS50041"/>
    </source>
</evidence>
<feature type="disulfide bond" evidence="6">
    <location>
        <begin position="352"/>
        <end position="361"/>
    </location>
</feature>
<dbReference type="SUPFAM" id="SSF56436">
    <property type="entry name" value="C-type lectin-like"/>
    <property type="match status" value="1"/>
</dbReference>
<keyword evidence="5" id="KW-0325">Glycoprotein</keyword>
<evidence type="ECO:0000259" key="8">
    <source>
        <dbReference type="PROSITE" id="PS50026"/>
    </source>
</evidence>
<dbReference type="Proteomes" id="UP000515135">
    <property type="component" value="Unplaced"/>
</dbReference>
<comment type="caution">
    <text evidence="6">Lacks conserved residue(s) required for the propagation of feature annotation.</text>
</comment>
<dbReference type="CDD" id="cd00054">
    <property type="entry name" value="EGF_CA"/>
    <property type="match status" value="1"/>
</dbReference>
<dbReference type="PROSITE" id="PS00022">
    <property type="entry name" value="EGF_1"/>
    <property type="match status" value="2"/>
</dbReference>
<name>A0A6P4Y8R2_BRABE</name>
<feature type="domain" description="EGF-like" evidence="8">
    <location>
        <begin position="286"/>
        <end position="324"/>
    </location>
</feature>
<feature type="domain" description="EGF-like" evidence="8">
    <location>
        <begin position="326"/>
        <end position="362"/>
    </location>
</feature>
<dbReference type="InterPro" id="IPR000742">
    <property type="entry name" value="EGF"/>
</dbReference>
<evidence type="ECO:0000256" key="3">
    <source>
        <dbReference type="ARBA" id="ARBA00022737"/>
    </source>
</evidence>
<dbReference type="OrthoDB" id="2015116at2759"/>
<reference evidence="11" key="1">
    <citation type="submission" date="2025-08" db="UniProtKB">
        <authorList>
            <consortium name="RefSeq"/>
        </authorList>
    </citation>
    <scope>IDENTIFICATION</scope>
    <source>
        <tissue evidence="11">Gonad</tissue>
    </source>
</reference>
<dbReference type="PROSITE" id="PS00010">
    <property type="entry name" value="ASX_HYDROXYL"/>
    <property type="match status" value="1"/>
</dbReference>
<dbReference type="PRINTS" id="PR00010">
    <property type="entry name" value="EGFBLOOD"/>
</dbReference>
<dbReference type="InterPro" id="IPR001881">
    <property type="entry name" value="EGF-like_Ca-bd_dom"/>
</dbReference>
<dbReference type="InterPro" id="IPR018097">
    <property type="entry name" value="EGF_Ca-bd_CS"/>
</dbReference>
<feature type="domain" description="C-type lectin" evidence="9">
    <location>
        <begin position="172"/>
        <end position="284"/>
    </location>
</feature>
<dbReference type="GO" id="GO:0007219">
    <property type="term" value="P:Notch signaling pathway"/>
    <property type="evidence" value="ECO:0007669"/>
    <property type="project" value="TreeGrafter"/>
</dbReference>
<evidence type="ECO:0000256" key="7">
    <source>
        <dbReference type="SAM" id="SignalP"/>
    </source>
</evidence>
<dbReference type="SMART" id="SM00181">
    <property type="entry name" value="EGF"/>
    <property type="match status" value="2"/>
</dbReference>
<dbReference type="CDD" id="cd00037">
    <property type="entry name" value="CLECT"/>
    <property type="match status" value="1"/>
</dbReference>
<keyword evidence="3" id="KW-0677">Repeat</keyword>
<keyword evidence="4 6" id="KW-1015">Disulfide bond</keyword>
<feature type="signal peptide" evidence="7">
    <location>
        <begin position="1"/>
        <end position="21"/>
    </location>
</feature>
<dbReference type="Pfam" id="PF00008">
    <property type="entry name" value="EGF"/>
    <property type="match status" value="1"/>
</dbReference>
<evidence type="ECO:0000313" key="10">
    <source>
        <dbReference type="Proteomes" id="UP000515135"/>
    </source>
</evidence>
<dbReference type="SMART" id="SM00179">
    <property type="entry name" value="EGF_CA"/>
    <property type="match status" value="2"/>
</dbReference>
<dbReference type="RefSeq" id="XP_019615182.1">
    <property type="nucleotide sequence ID" value="XM_019759623.1"/>
</dbReference>
<evidence type="ECO:0000256" key="6">
    <source>
        <dbReference type="PROSITE-ProRule" id="PRU00076"/>
    </source>
</evidence>
<dbReference type="InterPro" id="IPR057774">
    <property type="entry name" value="D8C_UMOD/GP2/OIT3-like"/>
</dbReference>
<dbReference type="FunFam" id="2.10.25.10:FF:000472">
    <property type="entry name" value="Uncharacterized protein, isoform A"/>
    <property type="match status" value="1"/>
</dbReference>
<feature type="disulfide bond" evidence="6">
    <location>
        <begin position="295"/>
        <end position="312"/>
    </location>
</feature>
<dbReference type="GeneID" id="109462976"/>
<dbReference type="InterPro" id="IPR016186">
    <property type="entry name" value="C-type_lectin-like/link_sf"/>
</dbReference>
<dbReference type="SUPFAM" id="SSF57196">
    <property type="entry name" value="EGF/Laminin"/>
    <property type="match status" value="2"/>
</dbReference>
<dbReference type="PANTHER" id="PTHR12916:SF9">
    <property type="entry name" value="NEUROGENIC LOCUS NOTCH HOMOLOG PROTEIN 1-RELATED"/>
    <property type="match status" value="1"/>
</dbReference>
<dbReference type="PROSITE" id="PS01187">
    <property type="entry name" value="EGF_CA"/>
    <property type="match status" value="1"/>
</dbReference>
<dbReference type="Gene3D" id="3.10.100.10">
    <property type="entry name" value="Mannose-Binding Protein A, subunit A"/>
    <property type="match status" value="1"/>
</dbReference>
<dbReference type="PROSITE" id="PS50041">
    <property type="entry name" value="C_TYPE_LECTIN_2"/>
    <property type="match status" value="1"/>
</dbReference>
<dbReference type="InterPro" id="IPR000152">
    <property type="entry name" value="EGF-type_Asp/Asn_hydroxyl_site"/>
</dbReference>
<dbReference type="InterPro" id="IPR001304">
    <property type="entry name" value="C-type_lectin-like"/>
</dbReference>
<protein>
    <submittedName>
        <fullName evidence="11">Oncoprotein-induced transcript 3 protein-like</fullName>
    </submittedName>
</protein>
<gene>
    <name evidence="11" type="primary">LOC109462976</name>
</gene>
<dbReference type="Gene3D" id="2.10.25.10">
    <property type="entry name" value="Laminin"/>
    <property type="match status" value="2"/>
</dbReference>
<dbReference type="SMART" id="SM00034">
    <property type="entry name" value="CLECT"/>
    <property type="match status" value="1"/>
</dbReference>
<dbReference type="Pfam" id="PF23283">
    <property type="entry name" value="D8C_UMOD"/>
    <property type="match status" value="1"/>
</dbReference>